<dbReference type="InterPro" id="IPR004117">
    <property type="entry name" value="7tm6_olfct_rcpt"/>
</dbReference>
<proteinExistence type="inferred from homology"/>
<feature type="transmembrane region" description="Helical" evidence="10">
    <location>
        <begin position="85"/>
        <end position="103"/>
    </location>
</feature>
<keyword evidence="2" id="KW-1003">Cell membrane</keyword>
<dbReference type="PANTHER" id="PTHR21137:SF35">
    <property type="entry name" value="ODORANT RECEPTOR 19A-RELATED"/>
    <property type="match status" value="1"/>
</dbReference>
<feature type="transmembrane region" description="Helical" evidence="10">
    <location>
        <begin position="54"/>
        <end position="79"/>
    </location>
</feature>
<evidence type="ECO:0000256" key="4">
    <source>
        <dbReference type="ARBA" id="ARBA00022692"/>
    </source>
</evidence>
<feature type="transmembrane region" description="Helical" evidence="10">
    <location>
        <begin position="208"/>
        <end position="235"/>
    </location>
</feature>
<feature type="transmembrane region" description="Helical" evidence="10">
    <location>
        <begin position="419"/>
        <end position="436"/>
    </location>
</feature>
<dbReference type="GO" id="GO:0005886">
    <property type="term" value="C:plasma membrane"/>
    <property type="evidence" value="ECO:0007669"/>
    <property type="project" value="UniProtKB-SubCell"/>
</dbReference>
<comment type="similarity">
    <text evidence="10">Belongs to the insect chemoreceptor superfamily. Heteromeric odorant receptor channel (TC 1.A.69) family.</text>
</comment>
<evidence type="ECO:0000256" key="10">
    <source>
        <dbReference type="RuleBase" id="RU351113"/>
    </source>
</evidence>
<dbReference type="AlphaFoldDB" id="A0A8S9WMD0"/>
<evidence type="ECO:0000313" key="11">
    <source>
        <dbReference type="EMBL" id="KAF6197421.1"/>
    </source>
</evidence>
<feature type="transmembrane region" description="Helical" evidence="10">
    <location>
        <begin position="392"/>
        <end position="413"/>
    </location>
</feature>
<comment type="caution">
    <text evidence="10">Lacks conserved residue(s) required for the propagation of feature annotation.</text>
</comment>
<evidence type="ECO:0000256" key="2">
    <source>
        <dbReference type="ARBA" id="ARBA00022475"/>
    </source>
</evidence>
<evidence type="ECO:0000256" key="9">
    <source>
        <dbReference type="ARBA" id="ARBA00023224"/>
    </source>
</evidence>
<keyword evidence="6 10" id="KW-1133">Transmembrane helix</keyword>
<evidence type="ECO:0000256" key="7">
    <source>
        <dbReference type="ARBA" id="ARBA00023136"/>
    </source>
</evidence>
<dbReference type="GO" id="GO:0005549">
    <property type="term" value="F:odorant binding"/>
    <property type="evidence" value="ECO:0007669"/>
    <property type="project" value="InterPro"/>
</dbReference>
<accession>A0A8S9WMD0</accession>
<evidence type="ECO:0000313" key="12">
    <source>
        <dbReference type="Proteomes" id="UP000466442"/>
    </source>
</evidence>
<evidence type="ECO:0000256" key="3">
    <source>
        <dbReference type="ARBA" id="ARBA00022606"/>
    </source>
</evidence>
<keyword evidence="4 10" id="KW-0812">Transmembrane</keyword>
<keyword evidence="9 10" id="KW-0807">Transducer</keyword>
<organism evidence="11 12">
    <name type="scientific">Apolygus lucorum</name>
    <name type="common">Small green plant bug</name>
    <name type="synonym">Lygocoris lucorum</name>
    <dbReference type="NCBI Taxonomy" id="248454"/>
    <lineage>
        <taxon>Eukaryota</taxon>
        <taxon>Metazoa</taxon>
        <taxon>Ecdysozoa</taxon>
        <taxon>Arthropoda</taxon>
        <taxon>Hexapoda</taxon>
        <taxon>Insecta</taxon>
        <taxon>Pterygota</taxon>
        <taxon>Neoptera</taxon>
        <taxon>Paraneoptera</taxon>
        <taxon>Hemiptera</taxon>
        <taxon>Heteroptera</taxon>
        <taxon>Panheteroptera</taxon>
        <taxon>Cimicomorpha</taxon>
        <taxon>Miridae</taxon>
        <taxon>Mirini</taxon>
        <taxon>Apolygus</taxon>
    </lineage>
</organism>
<reference evidence="11" key="1">
    <citation type="journal article" date="2021" name="Mol. Ecol. Resour.">
        <title>Apolygus lucorum genome provides insights into omnivorousness and mesophyll feeding.</title>
        <authorList>
            <person name="Liu Y."/>
            <person name="Liu H."/>
            <person name="Wang H."/>
            <person name="Huang T."/>
            <person name="Liu B."/>
            <person name="Yang B."/>
            <person name="Yin L."/>
            <person name="Li B."/>
            <person name="Zhang Y."/>
            <person name="Zhang S."/>
            <person name="Jiang F."/>
            <person name="Zhang X."/>
            <person name="Ren Y."/>
            <person name="Wang B."/>
            <person name="Wang S."/>
            <person name="Lu Y."/>
            <person name="Wu K."/>
            <person name="Fan W."/>
            <person name="Wang G."/>
        </authorList>
    </citation>
    <scope>NUCLEOTIDE SEQUENCE</scope>
    <source>
        <strain evidence="11">12Hb</strain>
    </source>
</reference>
<sequence length="438" mass="51233">MMREWWKDLKLPAGRHPESAQTMKKIYDDYIRRFDHFKMFKPIFCDTQFKWHTLLAYFGLFLHNTFIGFSYLVTCILNMDDISQASFPANMIILYLIVLSIWCQLVRLSWTENVTIIDNLVTIVKGREEYCKYTGTQYDVYLINRRSKILRRVTGIYTYIFGFQISWLILPVINTVFGEKRVPNEVGNGVAVTLGVPMWTPLDADHSWFYYCIVCSMQLFFFGSSALFIGLGVFFNMISQMGILDEMNLLIRSVGELDSRTSRLLTDKYPGLSIDKYSEKYDKCYFECLKENIIHHSFIQRTFSQYQDLVSVTMAVPFFFSSIIIALFFADITSGSLTVVELSIEIIHMCMNIILMVMMCYFGQLITLKNDELRDSLYNTEWYNRSKEVKRAISVCMHVTYIPMELLIGNIMILNHENFSLIVNSAYSTFNIFYALQK</sequence>
<keyword evidence="12" id="KW-1185">Reference proteome</keyword>
<comment type="caution">
    <text evidence="11">The sequence shown here is derived from an EMBL/GenBank/DDBJ whole genome shotgun (WGS) entry which is preliminary data.</text>
</comment>
<dbReference type="EMBL" id="WIXP02000060">
    <property type="protein sequence ID" value="KAF6197421.1"/>
    <property type="molecule type" value="Genomic_DNA"/>
</dbReference>
<feature type="transmembrane region" description="Helical" evidence="10">
    <location>
        <begin position="309"/>
        <end position="330"/>
    </location>
</feature>
<evidence type="ECO:0000256" key="5">
    <source>
        <dbReference type="ARBA" id="ARBA00022725"/>
    </source>
</evidence>
<evidence type="ECO:0000256" key="1">
    <source>
        <dbReference type="ARBA" id="ARBA00004651"/>
    </source>
</evidence>
<feature type="transmembrane region" description="Helical" evidence="10">
    <location>
        <begin position="156"/>
        <end position="177"/>
    </location>
</feature>
<dbReference type="PANTHER" id="PTHR21137">
    <property type="entry name" value="ODORANT RECEPTOR"/>
    <property type="match status" value="1"/>
</dbReference>
<protein>
    <recommendedName>
        <fullName evidence="10">Odorant receptor</fullName>
    </recommendedName>
</protein>
<name>A0A8S9WMD0_APOLU</name>
<keyword evidence="5 10" id="KW-0552">Olfaction</keyword>
<dbReference type="GO" id="GO:0007165">
    <property type="term" value="P:signal transduction"/>
    <property type="evidence" value="ECO:0007669"/>
    <property type="project" value="UniProtKB-KW"/>
</dbReference>
<dbReference type="GO" id="GO:0004984">
    <property type="term" value="F:olfactory receptor activity"/>
    <property type="evidence" value="ECO:0007669"/>
    <property type="project" value="InterPro"/>
</dbReference>
<comment type="subcellular location">
    <subcellularLocation>
        <location evidence="1 10">Cell membrane</location>
        <topology evidence="1 10">Multi-pass membrane protein</topology>
    </subcellularLocation>
</comment>
<keyword evidence="3 10" id="KW-0716">Sensory transduction</keyword>
<keyword evidence="7 10" id="KW-0472">Membrane</keyword>
<feature type="transmembrane region" description="Helical" evidence="10">
    <location>
        <begin position="342"/>
        <end position="362"/>
    </location>
</feature>
<dbReference type="Pfam" id="PF02949">
    <property type="entry name" value="7tm_6"/>
    <property type="match status" value="1"/>
</dbReference>
<evidence type="ECO:0000256" key="6">
    <source>
        <dbReference type="ARBA" id="ARBA00022989"/>
    </source>
</evidence>
<gene>
    <name evidence="11" type="ORF">GE061_020219</name>
</gene>
<evidence type="ECO:0000256" key="8">
    <source>
        <dbReference type="ARBA" id="ARBA00023170"/>
    </source>
</evidence>
<keyword evidence="8 10" id="KW-0675">Receptor</keyword>
<dbReference type="Proteomes" id="UP000466442">
    <property type="component" value="Unassembled WGS sequence"/>
</dbReference>
<dbReference type="OrthoDB" id="7548151at2759"/>